<evidence type="ECO:0000313" key="10">
    <source>
        <dbReference type="EMBL" id="CAK7263988.1"/>
    </source>
</evidence>
<dbReference type="EC" id="2.7.1.-" evidence="6"/>
<keyword evidence="5 6" id="KW-0067">ATP-binding</keyword>
<dbReference type="Pfam" id="PF00349">
    <property type="entry name" value="Hexokinase_1"/>
    <property type="match status" value="1"/>
</dbReference>
<keyword evidence="11" id="KW-1185">Reference proteome</keyword>
<evidence type="ECO:0000256" key="7">
    <source>
        <dbReference type="SAM" id="MobiDB-lite"/>
    </source>
</evidence>
<dbReference type="Gene3D" id="3.30.420.40">
    <property type="match status" value="1"/>
</dbReference>
<dbReference type="CDD" id="cd24000">
    <property type="entry name" value="ASKHA_NBD_HK"/>
    <property type="match status" value="1"/>
</dbReference>
<dbReference type="InterPro" id="IPR022672">
    <property type="entry name" value="Hexokinase_N"/>
</dbReference>
<dbReference type="PROSITE" id="PS51748">
    <property type="entry name" value="HEXOKINASE_2"/>
    <property type="match status" value="1"/>
</dbReference>
<comment type="caution">
    <text evidence="10">The sequence shown here is derived from an EMBL/GenBank/DDBJ whole genome shotgun (WGS) entry which is preliminary data.</text>
</comment>
<dbReference type="PRINTS" id="PR00475">
    <property type="entry name" value="HEXOKINASE"/>
</dbReference>
<keyword evidence="4 6" id="KW-0418">Kinase</keyword>
<evidence type="ECO:0000256" key="5">
    <source>
        <dbReference type="ARBA" id="ARBA00022840"/>
    </source>
</evidence>
<organism evidence="10 11">
    <name type="scientific">Sporothrix epigloea</name>
    <dbReference type="NCBI Taxonomy" id="1892477"/>
    <lineage>
        <taxon>Eukaryota</taxon>
        <taxon>Fungi</taxon>
        <taxon>Dikarya</taxon>
        <taxon>Ascomycota</taxon>
        <taxon>Pezizomycotina</taxon>
        <taxon>Sordariomycetes</taxon>
        <taxon>Sordariomycetidae</taxon>
        <taxon>Ophiostomatales</taxon>
        <taxon>Ophiostomataceae</taxon>
        <taxon>Sporothrix</taxon>
    </lineage>
</organism>
<evidence type="ECO:0000259" key="9">
    <source>
        <dbReference type="Pfam" id="PF03727"/>
    </source>
</evidence>
<feature type="compositionally biased region" description="Polar residues" evidence="7">
    <location>
        <begin position="95"/>
        <end position="104"/>
    </location>
</feature>
<keyword evidence="3 6" id="KW-0547">Nucleotide-binding</keyword>
<keyword evidence="6" id="KW-0324">Glycolysis</keyword>
<evidence type="ECO:0000256" key="4">
    <source>
        <dbReference type="ARBA" id="ARBA00022777"/>
    </source>
</evidence>
<evidence type="ECO:0000256" key="6">
    <source>
        <dbReference type="RuleBase" id="RU362007"/>
    </source>
</evidence>
<proteinExistence type="inferred from homology"/>
<evidence type="ECO:0000313" key="11">
    <source>
        <dbReference type="Proteomes" id="UP001642501"/>
    </source>
</evidence>
<feature type="domain" description="Hexokinase N-terminal" evidence="8">
    <location>
        <begin position="12"/>
        <end position="264"/>
    </location>
</feature>
<dbReference type="InterPro" id="IPR043129">
    <property type="entry name" value="ATPase_NBD"/>
</dbReference>
<keyword evidence="2 6" id="KW-0808">Transferase</keyword>
<dbReference type="SUPFAM" id="SSF53067">
    <property type="entry name" value="Actin-like ATPase domain"/>
    <property type="match status" value="2"/>
</dbReference>
<evidence type="ECO:0000256" key="3">
    <source>
        <dbReference type="ARBA" id="ARBA00022741"/>
    </source>
</evidence>
<feature type="compositionally biased region" description="Polar residues" evidence="7">
    <location>
        <begin position="112"/>
        <end position="137"/>
    </location>
</feature>
<comment type="similarity">
    <text evidence="1 6">Belongs to the hexokinase family.</text>
</comment>
<accession>A0ABP0D701</accession>
<dbReference type="Proteomes" id="UP001642501">
    <property type="component" value="Unassembled WGS sequence"/>
</dbReference>
<dbReference type="PANTHER" id="PTHR19443:SF29">
    <property type="entry name" value="PHOSPHOTRANSFERASE"/>
    <property type="match status" value="1"/>
</dbReference>
<dbReference type="InterPro" id="IPR001312">
    <property type="entry name" value="Hexokinase"/>
</dbReference>
<evidence type="ECO:0000259" key="8">
    <source>
        <dbReference type="Pfam" id="PF00349"/>
    </source>
</evidence>
<sequence>MTSGMPEASTGLEQFLKCMRFEDERVYMLSREFSSTFTSLAAESMDQFLPTPITESVILPLSEHMTQGRYLAIDIGGTNLRVGIIELLDMREPSANGTEQTSEPPNEADTVHGQQTSLDGRTQTQPPPQKASQQTTPGLRRLHERSWPIQEHLKSANVDSLFAWIGCCIAEVVRDGCDSFALPRATSVPMGVTFSFPMEQESLSEARLMSMGKGFAISSHLELGPHLVSGYEKARAASTDFDLPPIKIAAIANDAVSTLVSFLYEAPKRANYKAAMGIICGTGSNATLLLKQSKLHPSKRPKTPVRQYCITDDHHEHDTKIAVNTEWSINGSAAAIRAVQFIHHWDEQLSNSVECPGFQPLEYMTAGRYLGELGRIMLVDYMTSVLQVKKRAIPSRLLKKFGPHNTTFLSHYRPDQEQSLLAMLETEFPVGGGEINDNAAVDSTLSAGNGQTNGLEAKPGSAPASFQWTDEIAAALYHIAKAIETRAAAIIAAAIFGLLDCADELPQPAQHNTAADGQVHAAQPVDQLELAVGYTGGCITNFQDYLIDCQKFLDKLVARRYGSVIKPPVRIILNPCHDGGIKGAGILVPASLNSQMLEDRIENRFEACCTVSDYSMTR</sequence>
<dbReference type="Pfam" id="PF03727">
    <property type="entry name" value="Hexokinase_2"/>
    <property type="match status" value="1"/>
</dbReference>
<dbReference type="InterPro" id="IPR022673">
    <property type="entry name" value="Hexokinase_C"/>
</dbReference>
<gene>
    <name evidence="10" type="ORF">SEPCBS57363_000843</name>
</gene>
<protein>
    <recommendedName>
        <fullName evidence="6">Phosphotransferase</fullName>
        <ecNumber evidence="6">2.7.1.-</ecNumber>
    </recommendedName>
</protein>
<dbReference type="EMBL" id="CAWUOM010000008">
    <property type="protein sequence ID" value="CAK7263988.1"/>
    <property type="molecule type" value="Genomic_DNA"/>
</dbReference>
<evidence type="ECO:0000256" key="1">
    <source>
        <dbReference type="ARBA" id="ARBA00009225"/>
    </source>
</evidence>
<name>A0ABP0D701_9PEZI</name>
<dbReference type="Gene3D" id="3.40.367.20">
    <property type="match status" value="1"/>
</dbReference>
<dbReference type="PANTHER" id="PTHR19443">
    <property type="entry name" value="HEXOKINASE"/>
    <property type="match status" value="1"/>
</dbReference>
<evidence type="ECO:0000256" key="2">
    <source>
        <dbReference type="ARBA" id="ARBA00022679"/>
    </source>
</evidence>
<feature type="region of interest" description="Disordered" evidence="7">
    <location>
        <begin position="94"/>
        <end position="139"/>
    </location>
</feature>
<feature type="domain" description="Hexokinase C-terminal" evidence="9">
    <location>
        <begin position="276"/>
        <end position="588"/>
    </location>
</feature>
<reference evidence="10 11" key="1">
    <citation type="submission" date="2024-01" db="EMBL/GenBank/DDBJ databases">
        <authorList>
            <person name="Allen C."/>
            <person name="Tagirdzhanova G."/>
        </authorList>
    </citation>
    <scope>NUCLEOTIDE SEQUENCE [LARGE SCALE GENOMIC DNA]</scope>
    <source>
        <strain evidence="10 11">CBS 573.63</strain>
    </source>
</reference>